<sequence length="118" mass="12898">MDVKRAIQATARTFEQLPAHPVDTEVHEEDADPTSLYKSKSSCAAFNELGRKLTRQGLNVLPADGEDKIDQLCAGGHEHPGDHCLTTEVQQLPTNGQFSRQISDKHGNAALRCICVAF</sequence>
<reference evidence="1" key="3">
    <citation type="submission" date="2023-05" db="EMBL/GenBank/DDBJ databases">
        <authorList>
            <person name="Smith C.H."/>
        </authorList>
    </citation>
    <scope>NUCLEOTIDE SEQUENCE</scope>
    <source>
        <strain evidence="1">CHS0354</strain>
        <tissue evidence="1">Mantle</tissue>
    </source>
</reference>
<evidence type="ECO:0000313" key="1">
    <source>
        <dbReference type="EMBL" id="KAK3588916.1"/>
    </source>
</evidence>
<gene>
    <name evidence="1" type="ORF">CHS0354_023674</name>
</gene>
<keyword evidence="2" id="KW-1185">Reference proteome</keyword>
<comment type="caution">
    <text evidence="1">The sequence shown here is derived from an EMBL/GenBank/DDBJ whole genome shotgun (WGS) entry which is preliminary data.</text>
</comment>
<accession>A0AAE0VSZ0</accession>
<name>A0AAE0VSZ0_9BIVA</name>
<proteinExistence type="predicted"/>
<reference evidence="1" key="2">
    <citation type="journal article" date="2021" name="Genome Biol. Evol.">
        <title>Developing a high-quality reference genome for a parasitic bivalve with doubly uniparental inheritance (Bivalvia: Unionida).</title>
        <authorList>
            <person name="Smith C.H."/>
        </authorList>
    </citation>
    <scope>NUCLEOTIDE SEQUENCE</scope>
    <source>
        <strain evidence="1">CHS0354</strain>
        <tissue evidence="1">Mantle</tissue>
    </source>
</reference>
<dbReference type="Proteomes" id="UP001195483">
    <property type="component" value="Unassembled WGS sequence"/>
</dbReference>
<reference evidence="1" key="1">
    <citation type="journal article" date="2021" name="Genome Biol. Evol.">
        <title>A High-Quality Reference Genome for a Parasitic Bivalve with Doubly Uniparental Inheritance (Bivalvia: Unionida).</title>
        <authorList>
            <person name="Smith C.H."/>
        </authorList>
    </citation>
    <scope>NUCLEOTIDE SEQUENCE</scope>
    <source>
        <strain evidence="1">CHS0354</strain>
    </source>
</reference>
<dbReference type="EMBL" id="JAEAOA010001426">
    <property type="protein sequence ID" value="KAK3588916.1"/>
    <property type="molecule type" value="Genomic_DNA"/>
</dbReference>
<evidence type="ECO:0000313" key="2">
    <source>
        <dbReference type="Proteomes" id="UP001195483"/>
    </source>
</evidence>
<dbReference type="AlphaFoldDB" id="A0AAE0VSZ0"/>
<protein>
    <submittedName>
        <fullName evidence="1">Uncharacterized protein</fullName>
    </submittedName>
</protein>
<organism evidence="1 2">
    <name type="scientific">Potamilus streckersoni</name>
    <dbReference type="NCBI Taxonomy" id="2493646"/>
    <lineage>
        <taxon>Eukaryota</taxon>
        <taxon>Metazoa</taxon>
        <taxon>Spiralia</taxon>
        <taxon>Lophotrochozoa</taxon>
        <taxon>Mollusca</taxon>
        <taxon>Bivalvia</taxon>
        <taxon>Autobranchia</taxon>
        <taxon>Heteroconchia</taxon>
        <taxon>Palaeoheterodonta</taxon>
        <taxon>Unionida</taxon>
        <taxon>Unionoidea</taxon>
        <taxon>Unionidae</taxon>
        <taxon>Ambleminae</taxon>
        <taxon>Lampsilini</taxon>
        <taxon>Potamilus</taxon>
    </lineage>
</organism>